<dbReference type="EMBL" id="CM039436">
    <property type="protein sequence ID" value="KAI4314606.1"/>
    <property type="molecule type" value="Genomic_DNA"/>
</dbReference>
<accession>A0ACB9LTI3</accession>
<protein>
    <submittedName>
        <fullName evidence="1">Uncharacterized protein</fullName>
    </submittedName>
</protein>
<dbReference type="Proteomes" id="UP000828941">
    <property type="component" value="Chromosome 11"/>
</dbReference>
<sequence length="74" mass="8165">MATESGVKGPSSSSSNAGESYIGSFISLISKYEIRYEGVLYFLNVQDSTIGLKNGTWILSNACIYEYHVFPLLF</sequence>
<evidence type="ECO:0000313" key="2">
    <source>
        <dbReference type="Proteomes" id="UP000828941"/>
    </source>
</evidence>
<organism evidence="1 2">
    <name type="scientific">Bauhinia variegata</name>
    <name type="common">Purple orchid tree</name>
    <name type="synonym">Phanera variegata</name>
    <dbReference type="NCBI Taxonomy" id="167791"/>
    <lineage>
        <taxon>Eukaryota</taxon>
        <taxon>Viridiplantae</taxon>
        <taxon>Streptophyta</taxon>
        <taxon>Embryophyta</taxon>
        <taxon>Tracheophyta</taxon>
        <taxon>Spermatophyta</taxon>
        <taxon>Magnoliopsida</taxon>
        <taxon>eudicotyledons</taxon>
        <taxon>Gunneridae</taxon>
        <taxon>Pentapetalae</taxon>
        <taxon>rosids</taxon>
        <taxon>fabids</taxon>
        <taxon>Fabales</taxon>
        <taxon>Fabaceae</taxon>
        <taxon>Cercidoideae</taxon>
        <taxon>Cercideae</taxon>
        <taxon>Bauhiniinae</taxon>
        <taxon>Bauhinia</taxon>
    </lineage>
</organism>
<name>A0ACB9LTI3_BAUVA</name>
<comment type="caution">
    <text evidence="1">The sequence shown here is derived from an EMBL/GenBank/DDBJ whole genome shotgun (WGS) entry which is preliminary data.</text>
</comment>
<keyword evidence="2" id="KW-1185">Reference proteome</keyword>
<proteinExistence type="predicted"/>
<gene>
    <name evidence="1" type="ORF">L6164_027495</name>
</gene>
<reference evidence="1 2" key="1">
    <citation type="journal article" date="2022" name="DNA Res.">
        <title>Chromosomal-level genome assembly of the orchid tree Bauhinia variegata (Leguminosae; Cercidoideae) supports the allotetraploid origin hypothesis of Bauhinia.</title>
        <authorList>
            <person name="Zhong Y."/>
            <person name="Chen Y."/>
            <person name="Zheng D."/>
            <person name="Pang J."/>
            <person name="Liu Y."/>
            <person name="Luo S."/>
            <person name="Meng S."/>
            <person name="Qian L."/>
            <person name="Wei D."/>
            <person name="Dai S."/>
            <person name="Zhou R."/>
        </authorList>
    </citation>
    <scope>NUCLEOTIDE SEQUENCE [LARGE SCALE GENOMIC DNA]</scope>
    <source>
        <strain evidence="1">BV-YZ2020</strain>
    </source>
</reference>
<evidence type="ECO:0000313" key="1">
    <source>
        <dbReference type="EMBL" id="KAI4314606.1"/>
    </source>
</evidence>